<dbReference type="EC" id="3.5.4.28" evidence="4"/>
<dbReference type="Pfam" id="PF01979">
    <property type="entry name" value="Amidohydro_1"/>
    <property type="match status" value="1"/>
</dbReference>
<evidence type="ECO:0000313" key="4">
    <source>
        <dbReference type="EMBL" id="VVP14737.1"/>
    </source>
</evidence>
<organism evidence="4 5">
    <name type="scientific">Pseudomonas fluorescens</name>
    <dbReference type="NCBI Taxonomy" id="294"/>
    <lineage>
        <taxon>Bacteria</taxon>
        <taxon>Pseudomonadati</taxon>
        <taxon>Pseudomonadota</taxon>
        <taxon>Gammaproteobacteria</taxon>
        <taxon>Pseudomonadales</taxon>
        <taxon>Pseudomonadaceae</taxon>
        <taxon>Pseudomonas</taxon>
    </lineage>
</organism>
<dbReference type="InterPro" id="IPR032466">
    <property type="entry name" value="Metal_Hydrolase"/>
</dbReference>
<dbReference type="InterPro" id="IPR011059">
    <property type="entry name" value="Metal-dep_hydrolase_composite"/>
</dbReference>
<accession>A0A5E7LTP3</accession>
<evidence type="ECO:0000256" key="1">
    <source>
        <dbReference type="ARBA" id="ARBA00006745"/>
    </source>
</evidence>
<dbReference type="InterPro" id="IPR050287">
    <property type="entry name" value="MTA/SAH_deaminase"/>
</dbReference>
<comment type="similarity">
    <text evidence="1">Belongs to the metallo-dependent hydrolases superfamily. ATZ/TRZ family.</text>
</comment>
<name>A0A5E7LTP3_PSEFL</name>
<reference evidence="4 5" key="1">
    <citation type="submission" date="2019-09" db="EMBL/GenBank/DDBJ databases">
        <authorList>
            <person name="Chandra G."/>
            <person name="Truman W A."/>
        </authorList>
    </citation>
    <scope>NUCLEOTIDE SEQUENCE [LARGE SCALE GENOMIC DNA]</scope>
    <source>
        <strain evidence="4">PS880</strain>
    </source>
</reference>
<dbReference type="EMBL" id="CABVIH010000017">
    <property type="protein sequence ID" value="VVP14737.1"/>
    <property type="molecule type" value="Genomic_DNA"/>
</dbReference>
<proteinExistence type="inferred from homology"/>
<dbReference type="Gene3D" id="2.30.40.10">
    <property type="entry name" value="Urease, subunit C, domain 1"/>
    <property type="match status" value="1"/>
</dbReference>
<dbReference type="OrthoDB" id="9787621at2"/>
<dbReference type="SUPFAM" id="SSF51556">
    <property type="entry name" value="Metallo-dependent hydrolases"/>
    <property type="match status" value="1"/>
</dbReference>
<dbReference type="Gene3D" id="3.20.20.140">
    <property type="entry name" value="Metal-dependent hydrolases"/>
    <property type="match status" value="1"/>
</dbReference>
<feature type="domain" description="Amidohydrolase-related" evidence="3">
    <location>
        <begin position="61"/>
        <end position="442"/>
    </location>
</feature>
<dbReference type="GO" id="GO:0050270">
    <property type="term" value="F:S-adenosylhomocysteine deaminase activity"/>
    <property type="evidence" value="ECO:0007669"/>
    <property type="project" value="UniProtKB-EC"/>
</dbReference>
<sequence length="507" mass="56457">MPGLTAIHIRQARLLCLDDAGTEHEEADLLIIDGCIAAIGPHLDAQVPAGAQVIEAKGMLAMPGLINAHFHSPGNLLKGQLDSLPLELFMLYEVPPLATAGDGERMAYLRTLLAALEMLQLGITCVHDDAYHVPRVTEQSLDVLMRAYRDAGIRATVAIDQPNVVEYEKYPFLHDLLPEDLRQSMREAPRQSDEELLALYDYLIDRWHGQEDGRLAVAVSCSAPQRVTPNYLQALSRLSRRLDLPFNIHVLETKLQRVLGEEKYGQSLVQLLHEREVLDERCQIIHAIWIDPADIALLAQSGCVVAHNPVCNLRLGSGVMPFRALRDAGVPIALGTDELCSDDTANLWFAGKTAALIHTLDCSDFQQWPQAREILHCMTRGGARALRREGQIGQLTPGARADVILLDMDSWAFTPLNDLTRQLVYCEDGHSVRYTLVNGQVVYANGEFAGIDVRALRHEIRELGRTLATQHSVTQAHAQSLMPYYRAMYDQAQTRDVGLRRRLGELD</sequence>
<dbReference type="PANTHER" id="PTHR43794">
    <property type="entry name" value="AMINOHYDROLASE SSNA-RELATED"/>
    <property type="match status" value="1"/>
</dbReference>
<evidence type="ECO:0000259" key="3">
    <source>
        <dbReference type="Pfam" id="PF01979"/>
    </source>
</evidence>
<dbReference type="PANTHER" id="PTHR43794:SF11">
    <property type="entry name" value="AMIDOHYDROLASE-RELATED DOMAIN-CONTAINING PROTEIN"/>
    <property type="match status" value="1"/>
</dbReference>
<dbReference type="Proteomes" id="UP000375525">
    <property type="component" value="Unassembled WGS sequence"/>
</dbReference>
<keyword evidence="2 4" id="KW-0378">Hydrolase</keyword>
<dbReference type="SUPFAM" id="SSF51338">
    <property type="entry name" value="Composite domain of metallo-dependent hydrolases"/>
    <property type="match status" value="1"/>
</dbReference>
<protein>
    <submittedName>
        <fullName evidence="4">5-methylthioadenosine/S-adenosylhomocysteine deaminase</fullName>
        <ecNumber evidence="4">3.5.4.28</ecNumber>
    </submittedName>
</protein>
<evidence type="ECO:0000313" key="5">
    <source>
        <dbReference type="Proteomes" id="UP000375525"/>
    </source>
</evidence>
<dbReference type="AlphaFoldDB" id="A0A5E7LTP3"/>
<dbReference type="InterPro" id="IPR006680">
    <property type="entry name" value="Amidohydro-rel"/>
</dbReference>
<gene>
    <name evidence="4" type="primary">mtaD_2</name>
    <name evidence="4" type="ORF">PS880_03501</name>
</gene>
<evidence type="ECO:0000256" key="2">
    <source>
        <dbReference type="ARBA" id="ARBA00022801"/>
    </source>
</evidence>
<dbReference type="RefSeq" id="WP_150780739.1">
    <property type="nucleotide sequence ID" value="NZ_CABVIH010000017.1"/>
</dbReference>